<organism evidence="1 2">
    <name type="scientific">Pseudomonas fluorescens</name>
    <dbReference type="NCBI Taxonomy" id="294"/>
    <lineage>
        <taxon>Bacteria</taxon>
        <taxon>Pseudomonadati</taxon>
        <taxon>Pseudomonadota</taxon>
        <taxon>Gammaproteobacteria</taxon>
        <taxon>Pseudomonadales</taxon>
        <taxon>Pseudomonadaceae</taxon>
        <taxon>Pseudomonas</taxon>
    </lineage>
</organism>
<dbReference type="Proteomes" id="UP000066487">
    <property type="component" value="Chromosome"/>
</dbReference>
<protein>
    <submittedName>
        <fullName evidence="1">Uncharacterized protein</fullName>
    </submittedName>
</protein>
<sequence>MDINLLTETMLGHWRTPSGVWQCEFQFGSRLIYVEHYDDEPPRARLAAAQRVVKAACEK</sequence>
<reference evidence="1 2" key="2">
    <citation type="journal article" date="2018" name="Nature">
        <title>Mutant phenotypes for thousands of bacterial genes of unknown function.</title>
        <authorList>
            <person name="Price M.N."/>
            <person name="Wetmore K.M."/>
            <person name="Waters R.J."/>
            <person name="Callaghan M."/>
            <person name="Ray J."/>
            <person name="Liu H."/>
            <person name="Kuehl J.V."/>
            <person name="Melnyk R.A."/>
            <person name="Lamson J.S."/>
            <person name="Suh Y."/>
            <person name="Carlson H.K."/>
            <person name="Esquivel Z."/>
            <person name="Sadeeshkumar H."/>
            <person name="Chakraborty R."/>
            <person name="Zane G.M."/>
            <person name="Rubin B.E."/>
            <person name="Wall J.D."/>
            <person name="Visel A."/>
            <person name="Bristow J."/>
            <person name="Blow M.J."/>
            <person name="Arkin A.P."/>
            <person name="Deutschbauer A.M."/>
        </authorList>
    </citation>
    <scope>NUCLEOTIDE SEQUENCE [LARGE SCALE GENOMIC DNA]</scope>
    <source>
        <strain evidence="1 2">FW300-N2E3</strain>
    </source>
</reference>
<dbReference type="AlphaFoldDB" id="A0A0N9W0Q8"/>
<evidence type="ECO:0000313" key="1">
    <source>
        <dbReference type="EMBL" id="ALI04869.1"/>
    </source>
</evidence>
<name>A0A0N9W0Q8_PSEFL</name>
<gene>
    <name evidence="1" type="ORF">AO353_28865</name>
</gene>
<dbReference type="OrthoDB" id="6884299at2"/>
<reference evidence="2" key="1">
    <citation type="submission" date="2015-09" db="EMBL/GenBank/DDBJ databases">
        <title>Whole genome sequence of Pseudomonas fluorescens FW300-N2E3.</title>
        <authorList>
            <person name="Ray J."/>
            <person name="Melnyk R."/>
            <person name="Deutschbauer A."/>
        </authorList>
    </citation>
    <scope>NUCLEOTIDE SEQUENCE [LARGE SCALE GENOMIC DNA]</scope>
    <source>
        <strain evidence="2">FW300-N2E3</strain>
    </source>
</reference>
<dbReference type="EMBL" id="CP012830">
    <property type="protein sequence ID" value="ALI04869.1"/>
    <property type="molecule type" value="Genomic_DNA"/>
</dbReference>
<dbReference type="RefSeq" id="WP_054598051.1">
    <property type="nucleotide sequence ID" value="NZ_CP012830.1"/>
</dbReference>
<accession>A0A0N9W0Q8</accession>
<proteinExistence type="predicted"/>
<evidence type="ECO:0000313" key="2">
    <source>
        <dbReference type="Proteomes" id="UP000066487"/>
    </source>
</evidence>